<feature type="chain" id="PRO_5046921605" evidence="5">
    <location>
        <begin position="19"/>
        <end position="378"/>
    </location>
</feature>
<evidence type="ECO:0000313" key="8">
    <source>
        <dbReference type="Proteomes" id="UP001449657"/>
    </source>
</evidence>
<evidence type="ECO:0000256" key="4">
    <source>
        <dbReference type="ARBA" id="ARBA00023284"/>
    </source>
</evidence>
<dbReference type="Pfam" id="PF14289">
    <property type="entry name" value="DUF4369"/>
    <property type="match status" value="1"/>
</dbReference>
<dbReference type="InterPro" id="IPR050553">
    <property type="entry name" value="Thioredoxin_ResA/DsbE_sf"/>
</dbReference>
<feature type="domain" description="Thioredoxin" evidence="6">
    <location>
        <begin position="237"/>
        <end position="378"/>
    </location>
</feature>
<organism evidence="7 8">
    <name type="scientific">Chitinophaga caseinilytica</name>
    <dbReference type="NCBI Taxonomy" id="2267521"/>
    <lineage>
        <taxon>Bacteria</taxon>
        <taxon>Pseudomonadati</taxon>
        <taxon>Bacteroidota</taxon>
        <taxon>Chitinophagia</taxon>
        <taxon>Chitinophagales</taxon>
        <taxon>Chitinophagaceae</taxon>
        <taxon>Chitinophaga</taxon>
    </lineage>
</organism>
<dbReference type="Pfam" id="PF00578">
    <property type="entry name" value="AhpC-TSA"/>
    <property type="match status" value="1"/>
</dbReference>
<keyword evidence="8" id="KW-1185">Reference proteome</keyword>
<reference evidence="7 8" key="1">
    <citation type="submission" date="2024-03" db="EMBL/GenBank/DDBJ databases">
        <title>Chitinophaga caseinilytica sp. nov., a casein hydrolysing bacterium isolated from forest soil.</title>
        <authorList>
            <person name="Lee D.S."/>
            <person name="Han D.M."/>
            <person name="Baek J.H."/>
            <person name="Choi D.G."/>
            <person name="Jeon J.H."/>
            <person name="Jeon C.O."/>
        </authorList>
    </citation>
    <scope>NUCLEOTIDE SEQUENCE [LARGE SCALE GENOMIC DNA]</scope>
    <source>
        <strain evidence="7 8">KACC 19118</strain>
    </source>
</reference>
<dbReference type="PROSITE" id="PS00194">
    <property type="entry name" value="THIOREDOXIN_1"/>
    <property type="match status" value="1"/>
</dbReference>
<dbReference type="EMBL" id="CP150096">
    <property type="protein sequence ID" value="WZN44255.1"/>
    <property type="molecule type" value="Genomic_DNA"/>
</dbReference>
<dbReference type="RefSeq" id="WP_341839045.1">
    <property type="nucleotide sequence ID" value="NZ_CP149792.1"/>
</dbReference>
<evidence type="ECO:0000256" key="2">
    <source>
        <dbReference type="ARBA" id="ARBA00022748"/>
    </source>
</evidence>
<dbReference type="InterPro" id="IPR000866">
    <property type="entry name" value="AhpC/TSA"/>
</dbReference>
<gene>
    <name evidence="7" type="ORF">WJU22_15255</name>
</gene>
<dbReference type="PANTHER" id="PTHR42852">
    <property type="entry name" value="THIOL:DISULFIDE INTERCHANGE PROTEIN DSBE"/>
    <property type="match status" value="1"/>
</dbReference>
<proteinExistence type="predicted"/>
<accession>A0ABZ2YYR9</accession>
<dbReference type="InterPro" id="IPR025380">
    <property type="entry name" value="DUF4369"/>
</dbReference>
<dbReference type="PROSITE" id="PS51352">
    <property type="entry name" value="THIOREDOXIN_2"/>
    <property type="match status" value="1"/>
</dbReference>
<dbReference type="InterPro" id="IPR017937">
    <property type="entry name" value="Thioredoxin_CS"/>
</dbReference>
<keyword evidence="5" id="KW-0732">Signal</keyword>
<keyword evidence="3" id="KW-1015">Disulfide bond</keyword>
<dbReference type="SUPFAM" id="SSF52833">
    <property type="entry name" value="Thioredoxin-like"/>
    <property type="match status" value="1"/>
</dbReference>
<evidence type="ECO:0000256" key="3">
    <source>
        <dbReference type="ARBA" id="ARBA00023157"/>
    </source>
</evidence>
<name>A0ABZ2YYR9_9BACT</name>
<keyword evidence="4" id="KW-0676">Redox-active center</keyword>
<dbReference type="PANTHER" id="PTHR42852:SF6">
    <property type="entry name" value="THIOL:DISULFIDE INTERCHANGE PROTEIN DSBE"/>
    <property type="match status" value="1"/>
</dbReference>
<evidence type="ECO:0000259" key="6">
    <source>
        <dbReference type="PROSITE" id="PS51352"/>
    </source>
</evidence>
<dbReference type="InterPro" id="IPR013766">
    <property type="entry name" value="Thioredoxin_domain"/>
</dbReference>
<dbReference type="InterPro" id="IPR036249">
    <property type="entry name" value="Thioredoxin-like_sf"/>
</dbReference>
<evidence type="ECO:0000256" key="1">
    <source>
        <dbReference type="ARBA" id="ARBA00004196"/>
    </source>
</evidence>
<evidence type="ECO:0000256" key="5">
    <source>
        <dbReference type="SAM" id="SignalP"/>
    </source>
</evidence>
<dbReference type="Proteomes" id="UP001449657">
    <property type="component" value="Chromosome"/>
</dbReference>
<dbReference type="Gene3D" id="3.40.30.10">
    <property type="entry name" value="Glutaredoxin"/>
    <property type="match status" value="1"/>
</dbReference>
<feature type="signal peptide" evidence="5">
    <location>
        <begin position="1"/>
        <end position="18"/>
    </location>
</feature>
<keyword evidence="2" id="KW-0201">Cytochrome c-type biogenesis</keyword>
<dbReference type="CDD" id="cd02966">
    <property type="entry name" value="TlpA_like_family"/>
    <property type="match status" value="1"/>
</dbReference>
<protein>
    <submittedName>
        <fullName evidence="7">TlpA disulfide reductase family protein</fullName>
    </submittedName>
</protein>
<sequence length="378" mass="41960">MKQLFTIALCSLPLIASAQHQFEINGEVGNHNSPARVYCVYAVGDRQVLDSANIANGAFTLRGNVPDVTMVWLMLDHAGTGYAQQTPYNSDVVGIYVYDEKMTVRSADSMKNIQPVGSPLNDEGQHFYRQLASWMEKTNAVNFEWQTMPPEKQADPAAKAAWKAKSEQVLKENVAAKTAYVREHPDAYFSLMALSELINDKQDPAVLEQLLGSLSARWRESNTGKGVAADIVALRKTATGNKAPDFTQPDKDGNPVSLAQFKGKYLLVDFWASWCTPCRQENPNVVKAYNRFHPKGFEVLGVSLDDARFRNAWLEAIESDKLAWKHVSDLKGWQNAAAKLFAVKSIPQNFLLSPDGTILAVNLRGEALEQQLEKLLGK</sequence>
<comment type="subcellular location">
    <subcellularLocation>
        <location evidence="1">Cell envelope</location>
    </subcellularLocation>
</comment>
<evidence type="ECO:0000313" key="7">
    <source>
        <dbReference type="EMBL" id="WZN44255.1"/>
    </source>
</evidence>